<gene>
    <name evidence="1" type="ORF">A7J08_00590</name>
</gene>
<dbReference type="Proteomes" id="UP000323128">
    <property type="component" value="Chromosome"/>
</dbReference>
<evidence type="ECO:0000313" key="2">
    <source>
        <dbReference type="Proteomes" id="UP000323128"/>
    </source>
</evidence>
<sequence length="77" mass="8709">MSCLVALHYRSYGTFFYTQKGSIISTVVLPTTEIIEPFLLDDTYQKQSIYKKSESIVTRGASSFQNTIKSPNGLYCK</sequence>
<name>A0ACD4UHT9_STRSU</name>
<accession>A0ACD4UHT9</accession>
<protein>
    <submittedName>
        <fullName evidence="1">Uncharacterized protein</fullName>
    </submittedName>
</protein>
<dbReference type="EMBL" id="CP030010">
    <property type="protein sequence ID" value="WLD56088.1"/>
    <property type="molecule type" value="Genomic_DNA"/>
</dbReference>
<organism evidence="1 2">
    <name type="scientific">Streptococcus suis</name>
    <dbReference type="NCBI Taxonomy" id="1307"/>
    <lineage>
        <taxon>Bacteria</taxon>
        <taxon>Bacillati</taxon>
        <taxon>Bacillota</taxon>
        <taxon>Bacilli</taxon>
        <taxon>Lactobacillales</taxon>
        <taxon>Streptococcaceae</taxon>
        <taxon>Streptococcus</taxon>
    </lineage>
</organism>
<reference evidence="1 2" key="1">
    <citation type="journal article" date="2021" name="Front. Microbiol.">
        <title>Comparative Virulence and Genomic Analysis of Streptococcus suis Isolates.</title>
        <authorList>
            <person name="Nicholson T.L."/>
            <person name="Waack U."/>
            <person name="Anderson T.K."/>
            <person name="Bayles D.O."/>
            <person name="Zaia S.R."/>
            <person name="Goertz I."/>
            <person name="Eppinger M."/>
            <person name="Hau S.J."/>
            <person name="Brockmeier S.L."/>
            <person name="Shore S.M."/>
        </authorList>
    </citation>
    <scope>NUCLEOTIDE SEQUENCE [LARGE SCALE GENOMIC DNA]</scope>
    <source>
        <strain evidence="1 2">SRD478</strain>
    </source>
</reference>
<evidence type="ECO:0000313" key="1">
    <source>
        <dbReference type="EMBL" id="WLD56088.1"/>
    </source>
</evidence>
<proteinExistence type="predicted"/>